<sequence>MGINPTHFNGVYVPSHEPTVCEQPWLSFAWQAANRVGREEVAEAIADAEADLEGYLRYRLVPFWEVNEWHETIRPVRKDLFNLSNTGIRGFAQTVQADWGYLVSGGIRQKDLIGQGDNAIDFSDVDGDVEYEEVATVTGGVAVPVGTPECEIHVYFPASNPMVATGGEDQWEIKPINVTVVGALATITFRREQCVLPELQLEIVPDAADSHHRGVDGGLTADANFLATVDVYRVYN</sequence>
<name>A0A0F8ZCM8_9ZZZZ</name>
<dbReference type="AlphaFoldDB" id="A0A0F8ZCM8"/>
<evidence type="ECO:0000313" key="1">
    <source>
        <dbReference type="EMBL" id="KKK57801.1"/>
    </source>
</evidence>
<dbReference type="EMBL" id="LAZR01064294">
    <property type="protein sequence ID" value="KKK57801.1"/>
    <property type="molecule type" value="Genomic_DNA"/>
</dbReference>
<gene>
    <name evidence="1" type="ORF">LCGC14_3050840</name>
</gene>
<proteinExistence type="predicted"/>
<protein>
    <submittedName>
        <fullName evidence="1">Uncharacterized protein</fullName>
    </submittedName>
</protein>
<reference evidence="1" key="1">
    <citation type="journal article" date="2015" name="Nature">
        <title>Complex archaea that bridge the gap between prokaryotes and eukaryotes.</title>
        <authorList>
            <person name="Spang A."/>
            <person name="Saw J.H."/>
            <person name="Jorgensen S.L."/>
            <person name="Zaremba-Niedzwiedzka K."/>
            <person name="Martijn J."/>
            <person name="Lind A.E."/>
            <person name="van Eijk R."/>
            <person name="Schleper C."/>
            <person name="Guy L."/>
            <person name="Ettema T.J."/>
        </authorList>
    </citation>
    <scope>NUCLEOTIDE SEQUENCE</scope>
</reference>
<accession>A0A0F8ZCM8</accession>
<comment type="caution">
    <text evidence="1">The sequence shown here is derived from an EMBL/GenBank/DDBJ whole genome shotgun (WGS) entry which is preliminary data.</text>
</comment>
<organism evidence="1">
    <name type="scientific">marine sediment metagenome</name>
    <dbReference type="NCBI Taxonomy" id="412755"/>
    <lineage>
        <taxon>unclassified sequences</taxon>
        <taxon>metagenomes</taxon>
        <taxon>ecological metagenomes</taxon>
    </lineage>
</organism>
<feature type="non-terminal residue" evidence="1">
    <location>
        <position position="236"/>
    </location>
</feature>